<dbReference type="GO" id="GO:0016787">
    <property type="term" value="F:hydrolase activity"/>
    <property type="evidence" value="ECO:0007669"/>
    <property type="project" value="UniProtKB-KW"/>
</dbReference>
<dbReference type="RefSeq" id="WP_317769921.1">
    <property type="nucleotide sequence ID" value="NZ_JAWMAJ010000005.1"/>
</dbReference>
<evidence type="ECO:0000313" key="3">
    <source>
        <dbReference type="Proteomes" id="UP001187346"/>
    </source>
</evidence>
<dbReference type="EMBL" id="JAWMAJ010000005">
    <property type="protein sequence ID" value="MDV7214806.1"/>
    <property type="molecule type" value="Genomic_DNA"/>
</dbReference>
<organism evidence="2 3">
    <name type="scientific">Streptomyces prunicolor</name>
    <dbReference type="NCBI Taxonomy" id="67348"/>
    <lineage>
        <taxon>Bacteria</taxon>
        <taxon>Bacillati</taxon>
        <taxon>Actinomycetota</taxon>
        <taxon>Actinomycetes</taxon>
        <taxon>Kitasatosporales</taxon>
        <taxon>Streptomycetaceae</taxon>
        <taxon>Streptomyces</taxon>
    </lineage>
</organism>
<gene>
    <name evidence="2" type="ORF">R5A26_02445</name>
</gene>
<evidence type="ECO:0000259" key="1">
    <source>
        <dbReference type="Pfam" id="PF08885"/>
    </source>
</evidence>
<keyword evidence="2" id="KW-0378">Hydrolase</keyword>
<name>A0ABU4F4C5_9ACTN</name>
<proteinExistence type="predicted"/>
<dbReference type="InterPro" id="IPR014982">
    <property type="entry name" value="GSCFA"/>
</dbReference>
<reference evidence="2 3" key="1">
    <citation type="submission" date="2023-10" db="EMBL/GenBank/DDBJ databases">
        <title>Characterization of rhizosphere-enriched actinobacteria from wheat plants lab-grown on chernevaya soil.</title>
        <authorList>
            <person name="Tikhonova E.N."/>
            <person name="Konopkin A."/>
            <person name="Kravchenko I.K."/>
        </authorList>
    </citation>
    <scope>NUCLEOTIDE SEQUENCE [LARGE SCALE GENOMIC DNA]</scope>
    <source>
        <strain evidence="2 3">RR29</strain>
    </source>
</reference>
<evidence type="ECO:0000313" key="2">
    <source>
        <dbReference type="EMBL" id="MDV7214806.1"/>
    </source>
</evidence>
<dbReference type="Proteomes" id="UP001187346">
    <property type="component" value="Unassembled WGS sequence"/>
</dbReference>
<dbReference type="Pfam" id="PF08885">
    <property type="entry name" value="GSCFA"/>
    <property type="match status" value="1"/>
</dbReference>
<dbReference type="EC" id="3.1.-.-" evidence="2"/>
<sequence length="375" mass="41238">MQPPYTRLPERSFWRTAVAEPDALDITDLWTPKFTIDQDAPVVTAGSCFAAHIGRALLEEGMHWYDAELPPPGLTRAEQSARGYRRFSFRTGNIYTAAALRQWIAWALDEEKPPEEVWTEGTAGGGFPDTLHDSDQVTHRRTFHDPYRPTVEPDGFASPDDLLRSREATLAAVRTALTKADVLVFTLGLTEAWHDTGTGTVLPMCPGTVRGTFDPARHVLRNHTVAQVHRDLTSVLALAHGVNPRLRMVLTVSPVPLTATATGRHALVATTHSKSVLRAAAGQLADERDDVDYFPSYEIITGFPYRAAFYEPNLRTVTPDGVAFVMRHFFQALQGRPAGVGPAPESITPVTGGEDNWCDDAVLDYYNPRPIPSAG</sequence>
<feature type="domain" description="GSCFA" evidence="1">
    <location>
        <begin position="42"/>
        <end position="329"/>
    </location>
</feature>
<keyword evidence="3" id="KW-1185">Reference proteome</keyword>
<protein>
    <submittedName>
        <fullName evidence="2">GSCFA domain-containing protein</fullName>
        <ecNumber evidence="2">3.1.-.-</ecNumber>
    </submittedName>
</protein>
<accession>A0ABU4F4C5</accession>
<comment type="caution">
    <text evidence="2">The sequence shown here is derived from an EMBL/GenBank/DDBJ whole genome shotgun (WGS) entry which is preliminary data.</text>
</comment>